<dbReference type="AlphaFoldDB" id="A0A7G6T463"/>
<geneLocation type="plasmid" evidence="3 4">
    <name>p_2</name>
</geneLocation>
<dbReference type="Proteomes" id="UP000515465">
    <property type="component" value="Plasmid p_2"/>
</dbReference>
<feature type="modified residue" description="4-aspartylphosphate" evidence="1">
    <location>
        <position position="54"/>
    </location>
</feature>
<gene>
    <name evidence="3" type="ORF">HB778_35005</name>
</gene>
<dbReference type="SUPFAM" id="SSF52172">
    <property type="entry name" value="CheY-like"/>
    <property type="match status" value="1"/>
</dbReference>
<dbReference type="EMBL" id="CP050297">
    <property type="protein sequence ID" value="QND61545.1"/>
    <property type="molecule type" value="Genomic_DNA"/>
</dbReference>
<accession>A0A7G6T463</accession>
<keyword evidence="3" id="KW-0614">Plasmid</keyword>
<name>A0A7G6T463_9HYPH</name>
<sequence>MFRALVVEDQTLMRLALMNEVQASFEKCVVLGAETLTIATAELQNNHFDLVVIDPGLPGFDPTSQGDRVAVVDRIIEASPSAIHVVVTGSDNRCEADGFRRIGAAAYLGKTGLAPGVFSEVLDDISTKGFSLRLSRAVMTKPDYRFSALTPREQEAIDMMAHRAPGVKRTEIFSLMADRLAIAPGSAEKYYKQARAKLMRQGHRLPRGL</sequence>
<evidence type="ECO:0000256" key="1">
    <source>
        <dbReference type="PROSITE-ProRule" id="PRU00169"/>
    </source>
</evidence>
<dbReference type="GO" id="GO:0000160">
    <property type="term" value="P:phosphorelay signal transduction system"/>
    <property type="evidence" value="ECO:0007669"/>
    <property type="project" value="InterPro"/>
</dbReference>
<evidence type="ECO:0000313" key="3">
    <source>
        <dbReference type="EMBL" id="QND61545.1"/>
    </source>
</evidence>
<evidence type="ECO:0000313" key="4">
    <source>
        <dbReference type="Proteomes" id="UP000515465"/>
    </source>
</evidence>
<dbReference type="InterPro" id="IPR051015">
    <property type="entry name" value="EvgA-like"/>
</dbReference>
<dbReference type="PANTHER" id="PTHR45566">
    <property type="entry name" value="HTH-TYPE TRANSCRIPTIONAL REGULATOR YHJB-RELATED"/>
    <property type="match status" value="1"/>
</dbReference>
<feature type="domain" description="Response regulatory" evidence="2">
    <location>
        <begin position="3"/>
        <end position="125"/>
    </location>
</feature>
<proteinExistence type="predicted"/>
<evidence type="ECO:0000259" key="2">
    <source>
        <dbReference type="PROSITE" id="PS50110"/>
    </source>
</evidence>
<dbReference type="PANTHER" id="PTHR45566:SF1">
    <property type="entry name" value="HTH-TYPE TRANSCRIPTIONAL REGULATOR YHJB-RELATED"/>
    <property type="match status" value="1"/>
</dbReference>
<keyword evidence="1" id="KW-0597">Phosphoprotein</keyword>
<organism evidence="3 4">
    <name type="scientific">Mesorhizobium huakuii</name>
    <dbReference type="NCBI Taxonomy" id="28104"/>
    <lineage>
        <taxon>Bacteria</taxon>
        <taxon>Pseudomonadati</taxon>
        <taxon>Pseudomonadota</taxon>
        <taxon>Alphaproteobacteria</taxon>
        <taxon>Hyphomicrobiales</taxon>
        <taxon>Phyllobacteriaceae</taxon>
        <taxon>Mesorhizobium</taxon>
    </lineage>
</organism>
<dbReference type="PROSITE" id="PS50110">
    <property type="entry name" value="RESPONSE_REGULATORY"/>
    <property type="match status" value="1"/>
</dbReference>
<protein>
    <submittedName>
        <fullName evidence="3">Response regulator transcription factor</fullName>
    </submittedName>
</protein>
<reference evidence="4" key="1">
    <citation type="journal article" date="2020" name="Mol. Plant Microbe">
        <title>Rhizobial microsymbionts of the narrowly endemic Oxytropis species growing in Kamchatka are characterized by significant genetic diversity and possess a set of genes that are associated with T3SS and T6SS secretion systems and can affect the development of symbiosis.</title>
        <authorList>
            <person name="Safronova V."/>
            <person name="Guro P."/>
            <person name="Sazanova A."/>
            <person name="Kuznetsova I."/>
            <person name="Belimov A."/>
            <person name="Yakubov V."/>
            <person name="Chirak E."/>
            <person name="Afonin A."/>
            <person name="Gogolev Y."/>
            <person name="Andronov E."/>
            <person name="Tikhonovich I."/>
        </authorList>
    </citation>
    <scope>NUCLEOTIDE SEQUENCE [LARGE SCALE GENOMIC DNA]</scope>
    <source>
        <strain evidence="4">583</strain>
        <plasmid evidence="4">p_2</plasmid>
    </source>
</reference>
<dbReference type="RefSeq" id="WP_183465439.1">
    <property type="nucleotide sequence ID" value="NZ_CP050297.1"/>
</dbReference>
<dbReference type="InterPro" id="IPR011006">
    <property type="entry name" value="CheY-like_superfamily"/>
</dbReference>
<dbReference type="Gene3D" id="3.40.50.2300">
    <property type="match status" value="1"/>
</dbReference>
<dbReference type="InterPro" id="IPR001789">
    <property type="entry name" value="Sig_transdc_resp-reg_receiver"/>
</dbReference>